<protein>
    <recommendedName>
        <fullName evidence="6">Agmatinase</fullName>
    </recommendedName>
</protein>
<dbReference type="GO" id="GO:0008783">
    <property type="term" value="F:agmatinase activity"/>
    <property type="evidence" value="ECO:0007669"/>
    <property type="project" value="TreeGrafter"/>
</dbReference>
<dbReference type="Gene3D" id="3.40.800.10">
    <property type="entry name" value="Ureohydrolase domain"/>
    <property type="match status" value="1"/>
</dbReference>
<dbReference type="InterPro" id="IPR020855">
    <property type="entry name" value="Ureohydrolase_Mn_BS"/>
</dbReference>
<evidence type="ECO:0000256" key="3">
    <source>
        <dbReference type="ARBA" id="ARBA00022801"/>
    </source>
</evidence>
<evidence type="ECO:0000256" key="4">
    <source>
        <dbReference type="SAM" id="MobiDB-lite"/>
    </source>
</evidence>
<dbReference type="EMBL" id="UINC01000157">
    <property type="protein sequence ID" value="SUZ50203.1"/>
    <property type="molecule type" value="Genomic_DNA"/>
</dbReference>
<evidence type="ECO:0000313" key="5">
    <source>
        <dbReference type="EMBL" id="SUZ50203.1"/>
    </source>
</evidence>
<evidence type="ECO:0000256" key="2">
    <source>
        <dbReference type="ARBA" id="ARBA00022723"/>
    </source>
</evidence>
<dbReference type="AlphaFoldDB" id="A0A381N9F2"/>
<keyword evidence="3" id="KW-0378">Hydrolase</keyword>
<dbReference type="PANTHER" id="PTHR11358">
    <property type="entry name" value="ARGINASE/AGMATINASE"/>
    <property type="match status" value="1"/>
</dbReference>
<dbReference type="GO" id="GO:0046872">
    <property type="term" value="F:metal ion binding"/>
    <property type="evidence" value="ECO:0007669"/>
    <property type="project" value="UniProtKB-KW"/>
</dbReference>
<organism evidence="5">
    <name type="scientific">marine metagenome</name>
    <dbReference type="NCBI Taxonomy" id="408172"/>
    <lineage>
        <taxon>unclassified sequences</taxon>
        <taxon>metagenomes</taxon>
        <taxon>ecological metagenomes</taxon>
    </lineage>
</organism>
<accession>A0A381N9F2</accession>
<gene>
    <name evidence="5" type="ORF">METZ01_LOCUS3057</name>
</gene>
<dbReference type="InterPro" id="IPR006035">
    <property type="entry name" value="Ureohydrolase"/>
</dbReference>
<feature type="region of interest" description="Disordered" evidence="4">
    <location>
        <begin position="1"/>
        <end position="23"/>
    </location>
</feature>
<dbReference type="PRINTS" id="PR00116">
    <property type="entry name" value="ARGINASE"/>
</dbReference>
<dbReference type="PROSITE" id="PS51409">
    <property type="entry name" value="ARGINASE_2"/>
    <property type="match status" value="1"/>
</dbReference>
<dbReference type="Pfam" id="PF00491">
    <property type="entry name" value="Arginase"/>
    <property type="match status" value="1"/>
</dbReference>
<keyword evidence="2" id="KW-0479">Metal-binding</keyword>
<proteinExistence type="inferred from homology"/>
<dbReference type="PANTHER" id="PTHR11358:SF26">
    <property type="entry name" value="GUANIDINO ACID HYDROLASE, MITOCHONDRIAL"/>
    <property type="match status" value="1"/>
</dbReference>
<evidence type="ECO:0000256" key="1">
    <source>
        <dbReference type="ARBA" id="ARBA00009227"/>
    </source>
</evidence>
<dbReference type="InterPro" id="IPR023696">
    <property type="entry name" value="Ureohydrolase_dom_sf"/>
</dbReference>
<reference evidence="5" key="1">
    <citation type="submission" date="2018-05" db="EMBL/GenBank/DDBJ databases">
        <authorList>
            <person name="Lanie J.A."/>
            <person name="Ng W.-L."/>
            <person name="Kazmierczak K.M."/>
            <person name="Andrzejewski T.M."/>
            <person name="Davidsen T.M."/>
            <person name="Wayne K.J."/>
            <person name="Tettelin H."/>
            <person name="Glass J.I."/>
            <person name="Rusch D."/>
            <person name="Podicherti R."/>
            <person name="Tsui H.-C.T."/>
            <person name="Winkler M.E."/>
        </authorList>
    </citation>
    <scope>NUCLEOTIDE SEQUENCE</scope>
</reference>
<dbReference type="CDD" id="cd11592">
    <property type="entry name" value="Agmatinase_PAH"/>
    <property type="match status" value="1"/>
</dbReference>
<dbReference type="SUPFAM" id="SSF52768">
    <property type="entry name" value="Arginase/deacetylase"/>
    <property type="match status" value="1"/>
</dbReference>
<sequence>MTDDFYSKKPPVGGGKGNPMGEPRFTEIATFMRAPLAESLDNVDIGLIGVPTDLGVTNRAGARHGPREIRNSSSLMRTFNLGMNVNPYELCHVADLGDVKFSHRYDLNKQVEEIESFFQKIVKKNILPISAGGDHSITYPILKAIAKEEPVGMVHIDAHTDTWGEIWGSKFTHGAPFRLAVEAGVLDPKRTIQIGIRGGQNFMDGIEFSQSHGMRVVFMDEFSALGVEKVIQEARKTVGEGKTYISFDVDGLDPVYAPGTGTPEVGGITTLEAQQLLRGLRGLNLIGGDVVEVAPPFDNTGNTALVGATMMFEILSLIADSNFG</sequence>
<dbReference type="PIRSF" id="PIRSF036979">
    <property type="entry name" value="Arginase"/>
    <property type="match status" value="1"/>
</dbReference>
<dbReference type="NCBIfam" id="TIGR01230">
    <property type="entry name" value="agmatinase"/>
    <property type="match status" value="1"/>
</dbReference>
<dbReference type="InterPro" id="IPR005925">
    <property type="entry name" value="Agmatinase-rel"/>
</dbReference>
<dbReference type="GO" id="GO:0033389">
    <property type="term" value="P:putrescine biosynthetic process from arginine, via agmatine"/>
    <property type="evidence" value="ECO:0007669"/>
    <property type="project" value="TreeGrafter"/>
</dbReference>
<name>A0A381N9F2_9ZZZZ</name>
<dbReference type="PROSITE" id="PS01053">
    <property type="entry name" value="ARGINASE_1"/>
    <property type="match status" value="1"/>
</dbReference>
<comment type="similarity">
    <text evidence="1">Belongs to the arginase family. Agmatinase subfamily.</text>
</comment>
<evidence type="ECO:0008006" key="6">
    <source>
        <dbReference type="Google" id="ProtNLM"/>
    </source>
</evidence>